<dbReference type="Proteomes" id="UP001420932">
    <property type="component" value="Unassembled WGS sequence"/>
</dbReference>
<proteinExistence type="predicted"/>
<feature type="compositionally biased region" description="Basic and acidic residues" evidence="1">
    <location>
        <begin position="43"/>
        <end position="66"/>
    </location>
</feature>
<name>A0AAP0LE63_9MAGN</name>
<keyword evidence="3" id="KW-1185">Reference proteome</keyword>
<organism evidence="2 3">
    <name type="scientific">Stephania yunnanensis</name>
    <dbReference type="NCBI Taxonomy" id="152371"/>
    <lineage>
        <taxon>Eukaryota</taxon>
        <taxon>Viridiplantae</taxon>
        <taxon>Streptophyta</taxon>
        <taxon>Embryophyta</taxon>
        <taxon>Tracheophyta</taxon>
        <taxon>Spermatophyta</taxon>
        <taxon>Magnoliopsida</taxon>
        <taxon>Ranunculales</taxon>
        <taxon>Menispermaceae</taxon>
        <taxon>Menispermoideae</taxon>
        <taxon>Cissampelideae</taxon>
        <taxon>Stephania</taxon>
    </lineage>
</organism>
<dbReference type="AlphaFoldDB" id="A0AAP0LE63"/>
<gene>
    <name evidence="2" type="ORF">Syun_001571</name>
</gene>
<accession>A0AAP0LE63</accession>
<sequence>MGGALIAPCQKALSAPLIFSFPKPTRRIFSASLSEGTGSSVEQRPRTEEEGGQPRKLRVDHAEQQRRYKRRRKVYEQLSRGPRQGSREVRGRGDGGVAADQRMSGAPAGECGLCAGARSYAGSGAAHAAGAPVNSAEEKDEVW</sequence>
<dbReference type="EMBL" id="JBBNAF010000001">
    <property type="protein sequence ID" value="KAK9169431.1"/>
    <property type="molecule type" value="Genomic_DNA"/>
</dbReference>
<evidence type="ECO:0000313" key="2">
    <source>
        <dbReference type="EMBL" id="KAK9169431.1"/>
    </source>
</evidence>
<evidence type="ECO:0000313" key="3">
    <source>
        <dbReference type="Proteomes" id="UP001420932"/>
    </source>
</evidence>
<reference evidence="2 3" key="1">
    <citation type="submission" date="2024-01" db="EMBL/GenBank/DDBJ databases">
        <title>Genome assemblies of Stephania.</title>
        <authorList>
            <person name="Yang L."/>
        </authorList>
    </citation>
    <scope>NUCLEOTIDE SEQUENCE [LARGE SCALE GENOMIC DNA]</scope>
    <source>
        <strain evidence="2">YNDBR</strain>
        <tissue evidence="2">Leaf</tissue>
    </source>
</reference>
<feature type="compositionally biased region" description="Polar residues" evidence="1">
    <location>
        <begin position="31"/>
        <end position="42"/>
    </location>
</feature>
<feature type="compositionally biased region" description="Low complexity" evidence="1">
    <location>
        <begin position="115"/>
        <end position="135"/>
    </location>
</feature>
<feature type="region of interest" description="Disordered" evidence="1">
    <location>
        <begin position="30"/>
        <end position="143"/>
    </location>
</feature>
<protein>
    <submittedName>
        <fullName evidence="2">Uncharacterized protein</fullName>
    </submittedName>
</protein>
<evidence type="ECO:0000256" key="1">
    <source>
        <dbReference type="SAM" id="MobiDB-lite"/>
    </source>
</evidence>
<comment type="caution">
    <text evidence="2">The sequence shown here is derived from an EMBL/GenBank/DDBJ whole genome shotgun (WGS) entry which is preliminary data.</text>
</comment>